<dbReference type="Proteomes" id="UP000186953">
    <property type="component" value="Unassembled WGS sequence"/>
</dbReference>
<keyword evidence="2" id="KW-1185">Reference proteome</keyword>
<name>A0A1N6YAD4_9FLAO</name>
<organism evidence="1 2">
    <name type="scientific">Maribacter ulvicola</name>
    <dbReference type="NCBI Taxonomy" id="228959"/>
    <lineage>
        <taxon>Bacteria</taxon>
        <taxon>Pseudomonadati</taxon>
        <taxon>Bacteroidota</taxon>
        <taxon>Flavobacteriia</taxon>
        <taxon>Flavobacteriales</taxon>
        <taxon>Flavobacteriaceae</taxon>
        <taxon>Maribacter</taxon>
    </lineage>
</organism>
<gene>
    <name evidence="1" type="ORF">SAMN05421797_106154</name>
</gene>
<protein>
    <submittedName>
        <fullName evidence="1">Uncharacterized protein</fullName>
    </submittedName>
</protein>
<proteinExistence type="predicted"/>
<accession>A0A1N6YAD4</accession>
<dbReference type="AlphaFoldDB" id="A0A1N6YAD4"/>
<evidence type="ECO:0000313" key="2">
    <source>
        <dbReference type="Proteomes" id="UP000186953"/>
    </source>
</evidence>
<reference evidence="2" key="1">
    <citation type="submission" date="2017-01" db="EMBL/GenBank/DDBJ databases">
        <authorList>
            <person name="Varghese N."/>
            <person name="Submissions S."/>
        </authorList>
    </citation>
    <scope>NUCLEOTIDE SEQUENCE [LARGE SCALE GENOMIC DNA]</scope>
    <source>
        <strain evidence="2">DSM 15366</strain>
    </source>
</reference>
<dbReference type="EMBL" id="FTMA01000006">
    <property type="protein sequence ID" value="SIR11534.1"/>
    <property type="molecule type" value="Genomic_DNA"/>
</dbReference>
<evidence type="ECO:0000313" key="1">
    <source>
        <dbReference type="EMBL" id="SIR11534.1"/>
    </source>
</evidence>
<sequence length="42" mass="4758">MKNSNLHDLEDTLGIMPLVKYVENNSIGASPNRIKNNNFNEI</sequence>